<dbReference type="EMBL" id="MEKH01000002">
    <property type="protein sequence ID" value="ODO11119.1"/>
    <property type="molecule type" value="Genomic_DNA"/>
</dbReference>
<dbReference type="Proteomes" id="UP000095149">
    <property type="component" value="Unassembled WGS sequence"/>
</dbReference>
<proteinExistence type="predicted"/>
<gene>
    <name evidence="1" type="ORF">I350_01721</name>
</gene>
<comment type="caution">
    <text evidence="1">The sequence shown here is derived from an EMBL/GenBank/DDBJ whole genome shotgun (WGS) entry which is preliminary data.</text>
</comment>
<dbReference type="InterPro" id="IPR029005">
    <property type="entry name" value="LIM-bd/SEUSS"/>
</dbReference>
<sequence length="281" mass="31319">MEYLLHSPLSPIPTAQLMASYSFSAVSPPRTPSKHASPDTGADAQTQLDSLLESLPLQPTSASPDDLLNALDCIARESSGVQAHPSQEPLPQLEGGAGLRVIVNFIEALGQMQGDDLNEWTSFILHNFEDNARFQFVVTGSTTHLYDIPAHYLPRFFLTLPCIPHILFTDPIESSFDPPSSYERTILCSDMEWRILEKKWKGAFSAVVGRGRRMERMEVVLREGEDGPFPEAGLRVLRVAQEMESFALILRLQQEENLAPKDALARFTLPEEQEEQAPDDS</sequence>
<accession>A0A1E3KDE4</accession>
<dbReference type="Pfam" id="PF01803">
    <property type="entry name" value="LIM_bind"/>
    <property type="match status" value="1"/>
</dbReference>
<evidence type="ECO:0000313" key="1">
    <source>
        <dbReference type="EMBL" id="ODO11119.1"/>
    </source>
</evidence>
<organism evidence="1 2">
    <name type="scientific">Cryptococcus amylolentus CBS 6273</name>
    <dbReference type="NCBI Taxonomy" id="1296118"/>
    <lineage>
        <taxon>Eukaryota</taxon>
        <taxon>Fungi</taxon>
        <taxon>Dikarya</taxon>
        <taxon>Basidiomycota</taxon>
        <taxon>Agaricomycotina</taxon>
        <taxon>Tremellomycetes</taxon>
        <taxon>Tremellales</taxon>
        <taxon>Cryptococcaceae</taxon>
        <taxon>Cryptococcus</taxon>
    </lineage>
</organism>
<evidence type="ECO:0000313" key="2">
    <source>
        <dbReference type="Proteomes" id="UP000095149"/>
    </source>
</evidence>
<reference evidence="1 2" key="1">
    <citation type="submission" date="2016-06" db="EMBL/GenBank/DDBJ databases">
        <title>Evolution of pathogenesis and genome organization in the Tremellales.</title>
        <authorList>
            <person name="Cuomo C."/>
            <person name="Litvintseva A."/>
            <person name="Heitman J."/>
            <person name="Chen Y."/>
            <person name="Sun S."/>
            <person name="Springer D."/>
            <person name="Dromer F."/>
            <person name="Young S."/>
            <person name="Zeng Q."/>
            <person name="Chapman S."/>
            <person name="Gujja S."/>
            <person name="Saif S."/>
            <person name="Birren B."/>
        </authorList>
    </citation>
    <scope>NUCLEOTIDE SEQUENCE [LARGE SCALE GENOMIC DNA]</scope>
    <source>
        <strain evidence="1 2">CBS 6273</strain>
    </source>
</reference>
<name>A0A1E3KDE4_9TREE</name>
<dbReference type="OrthoDB" id="2574878at2759"/>
<protein>
    <submittedName>
        <fullName evidence="1">Uncharacterized protein</fullName>
    </submittedName>
</protein>
<dbReference type="AlphaFoldDB" id="A0A1E3KDE4"/>